<evidence type="ECO:0000313" key="2">
    <source>
        <dbReference type="EMBL" id="KAL3517831.1"/>
    </source>
</evidence>
<dbReference type="AlphaFoldDB" id="A0ABD2ZEG0"/>
<organism evidence="2 3">
    <name type="scientific">Cinchona calisaya</name>
    <dbReference type="NCBI Taxonomy" id="153742"/>
    <lineage>
        <taxon>Eukaryota</taxon>
        <taxon>Viridiplantae</taxon>
        <taxon>Streptophyta</taxon>
        <taxon>Embryophyta</taxon>
        <taxon>Tracheophyta</taxon>
        <taxon>Spermatophyta</taxon>
        <taxon>Magnoliopsida</taxon>
        <taxon>eudicotyledons</taxon>
        <taxon>Gunneridae</taxon>
        <taxon>Pentapetalae</taxon>
        <taxon>asterids</taxon>
        <taxon>lamiids</taxon>
        <taxon>Gentianales</taxon>
        <taxon>Rubiaceae</taxon>
        <taxon>Cinchonoideae</taxon>
        <taxon>Cinchoneae</taxon>
        <taxon>Cinchona</taxon>
    </lineage>
</organism>
<keyword evidence="3" id="KW-1185">Reference proteome</keyword>
<evidence type="ECO:0000313" key="3">
    <source>
        <dbReference type="Proteomes" id="UP001630127"/>
    </source>
</evidence>
<proteinExistence type="predicted"/>
<dbReference type="Proteomes" id="UP001630127">
    <property type="component" value="Unassembled WGS sequence"/>
</dbReference>
<name>A0ABD2ZEG0_9GENT</name>
<evidence type="ECO:0000256" key="1">
    <source>
        <dbReference type="SAM" id="Phobius"/>
    </source>
</evidence>
<keyword evidence="1" id="KW-1133">Transmembrane helix</keyword>
<protein>
    <submittedName>
        <fullName evidence="2">Uncharacterized protein</fullName>
    </submittedName>
</protein>
<accession>A0ABD2ZEG0</accession>
<gene>
    <name evidence="2" type="ORF">ACH5RR_020420</name>
</gene>
<reference evidence="2 3" key="1">
    <citation type="submission" date="2024-11" db="EMBL/GenBank/DDBJ databases">
        <title>A near-complete genome assembly of Cinchona calisaya.</title>
        <authorList>
            <person name="Lian D.C."/>
            <person name="Zhao X.W."/>
            <person name="Wei L."/>
        </authorList>
    </citation>
    <scope>NUCLEOTIDE SEQUENCE [LARGE SCALE GENOMIC DNA]</scope>
    <source>
        <tissue evidence="2">Nenye</tissue>
    </source>
</reference>
<keyword evidence="1" id="KW-0472">Membrane</keyword>
<dbReference type="EMBL" id="JBJUIK010000009">
    <property type="protein sequence ID" value="KAL3517831.1"/>
    <property type="molecule type" value="Genomic_DNA"/>
</dbReference>
<feature type="transmembrane region" description="Helical" evidence="1">
    <location>
        <begin position="74"/>
        <end position="98"/>
    </location>
</feature>
<comment type="caution">
    <text evidence="2">The sequence shown here is derived from an EMBL/GenBank/DDBJ whole genome shotgun (WGS) entry which is preliminary data.</text>
</comment>
<feature type="transmembrane region" description="Helical" evidence="1">
    <location>
        <begin position="20"/>
        <end position="42"/>
    </location>
</feature>
<keyword evidence="1" id="KW-0812">Transmembrane</keyword>
<sequence length="99" mass="11490">MSMLFQNVYLQKGNSFNMPLGIFYVLFTHYYHCTVLFLFNLVKLILSRPSPISVNQCFPAFVNASSCGIRFWKFLLMQLSVLAAKIILFIIFFIFVSIC</sequence>